<gene>
    <name evidence="3" type="ORF">SAMN05216180_2400</name>
</gene>
<keyword evidence="2" id="KW-0732">Signal</keyword>
<dbReference type="AlphaFoldDB" id="A0A1H8CZU6"/>
<reference evidence="3 4" key="1">
    <citation type="submission" date="2016-10" db="EMBL/GenBank/DDBJ databases">
        <authorList>
            <person name="de Groot N.N."/>
        </authorList>
    </citation>
    <scope>NUCLEOTIDE SEQUENCE [LARGE SCALE GENOMIC DNA]</scope>
    <source>
        <strain evidence="3 4">CGMCC 1.5070</strain>
    </source>
</reference>
<evidence type="ECO:0008006" key="5">
    <source>
        <dbReference type="Google" id="ProtNLM"/>
    </source>
</evidence>
<keyword evidence="1" id="KW-1133">Transmembrane helix</keyword>
<protein>
    <recommendedName>
        <fullName evidence="5">DUF4134 domain-containing protein</fullName>
    </recommendedName>
</protein>
<dbReference type="Proteomes" id="UP000199158">
    <property type="component" value="Unassembled WGS sequence"/>
</dbReference>
<keyword evidence="1" id="KW-0812">Transmembrane</keyword>
<accession>A0A1H8CZU6</accession>
<proteinExistence type="predicted"/>
<dbReference type="EMBL" id="FOCG01000002">
    <property type="protein sequence ID" value="SEM99894.1"/>
    <property type="molecule type" value="Genomic_DNA"/>
</dbReference>
<evidence type="ECO:0000256" key="1">
    <source>
        <dbReference type="SAM" id="Phobius"/>
    </source>
</evidence>
<evidence type="ECO:0000256" key="2">
    <source>
        <dbReference type="SAM" id="SignalP"/>
    </source>
</evidence>
<feature type="transmembrane region" description="Helical" evidence="1">
    <location>
        <begin position="60"/>
        <end position="80"/>
    </location>
</feature>
<feature type="transmembrane region" description="Helical" evidence="1">
    <location>
        <begin position="101"/>
        <end position="122"/>
    </location>
</feature>
<evidence type="ECO:0000313" key="4">
    <source>
        <dbReference type="Proteomes" id="UP000199158"/>
    </source>
</evidence>
<dbReference type="RefSeq" id="WP_092755474.1">
    <property type="nucleotide sequence ID" value="NZ_FOCG01000002.1"/>
</dbReference>
<name>A0A1H8CZU6_9FIRM</name>
<feature type="signal peptide" evidence="2">
    <location>
        <begin position="1"/>
        <end position="33"/>
    </location>
</feature>
<organism evidence="3 4">
    <name type="scientific">Hydrogenoanaerobacterium saccharovorans</name>
    <dbReference type="NCBI Taxonomy" id="474960"/>
    <lineage>
        <taxon>Bacteria</taxon>
        <taxon>Bacillati</taxon>
        <taxon>Bacillota</taxon>
        <taxon>Clostridia</taxon>
        <taxon>Eubacteriales</taxon>
        <taxon>Oscillospiraceae</taxon>
        <taxon>Hydrogenoanaerobacterium</taxon>
    </lineage>
</organism>
<keyword evidence="1" id="KW-0472">Membrane</keyword>
<keyword evidence="4" id="KW-1185">Reference proteome</keyword>
<evidence type="ECO:0000313" key="3">
    <source>
        <dbReference type="EMBL" id="SEM99894.1"/>
    </source>
</evidence>
<dbReference type="OrthoDB" id="2656680at2"/>
<feature type="chain" id="PRO_5011451667" description="DUF4134 domain-containing protein" evidence="2">
    <location>
        <begin position="34"/>
        <end position="123"/>
    </location>
</feature>
<dbReference type="STRING" id="474960.SAMN05216180_2400"/>
<sequence length="123" mass="13419">MKNLKNKSRFCRIAVLLMTAIFLCTYAIVPALAVDEPTGDGGAIASSKFATGTKALINDASVWAMVILPISVTFLCIYFNMRKAAAEDEQESKAWNKKIKIALFCVVLGECAAMLVNVIVSYY</sequence>